<reference evidence="1 2" key="1">
    <citation type="submission" date="2015-12" db="EMBL/GenBank/DDBJ databases">
        <title>The genome of Folsomia candida.</title>
        <authorList>
            <person name="Faddeeva A."/>
            <person name="Derks M.F."/>
            <person name="Anvar Y."/>
            <person name="Smit S."/>
            <person name="Van Straalen N."/>
            <person name="Roelofs D."/>
        </authorList>
    </citation>
    <scope>NUCLEOTIDE SEQUENCE [LARGE SCALE GENOMIC DNA]</scope>
    <source>
        <strain evidence="1 2">VU population</strain>
        <tissue evidence="1">Whole body</tissue>
    </source>
</reference>
<dbReference type="PANTHER" id="PTHR47643:SF2">
    <property type="entry name" value="TPR DOMAIN PROTEIN (AFU_ORTHOLOGUE AFUA_5G12710)"/>
    <property type="match status" value="1"/>
</dbReference>
<comment type="caution">
    <text evidence="1">The sequence shown here is derived from an EMBL/GenBank/DDBJ whole genome shotgun (WGS) entry which is preliminary data.</text>
</comment>
<dbReference type="AlphaFoldDB" id="A0A226EBY1"/>
<dbReference type="InterPro" id="IPR046341">
    <property type="entry name" value="SET_dom_sf"/>
</dbReference>
<dbReference type="Proteomes" id="UP000198287">
    <property type="component" value="Unassembled WGS sequence"/>
</dbReference>
<accession>A0A226EBY1</accession>
<sequence length="585" mass="65321">MGCVQAVVEDVKGNKVILALFSYSVEAKNESDFESVLPLGTVMIVKDPVFKNIFDDATDTPVVGVVAENPGDVELLSPKRMAALFPGVRWKSGLPYKSRCELKSPLVWEFTPDQSNVEIAVKLKNVGNKAFVENRATDAIRFYNIALDYLPEEEITVSVLLSDILSNKAAALIKLGCFNPALLCTEIVLGINNTHVKAMFRHAKGLIGLGRYAEAGQFLDEKLTQISSLGEENKDIEKLRSIIPELGKPPGKEIIAALRRPAPRNTSQPQADLPLWMVDRISEYRGPVELGPSKIGEGEGLFATQDIPAETVLLVCKPFAGLHVKAAETNAFLERTSTLEHLVGTMANKIWLDPELGRDIYALWAGAELKSLKDKDDPKITKEVKKGEEIVASYAPGMMPLSERDFMLSHSGFICKCRLCELDRSESADVIEKRDSLLKSLKPANYLKMNDFKVDLKIIRELELLRIGTPDLNFVLMCPDVYKIAAILWAGLELYELSLFILENIYPVVKNIPTNYVNLPYAETILFFCMKMGKEKAVLEKWVEEVRKYYRLVTGTLEHIRAGAYPTIPEDLKKFGIQFFNEGTD</sequence>
<dbReference type="SUPFAM" id="SSF82199">
    <property type="entry name" value="SET domain"/>
    <property type="match status" value="1"/>
</dbReference>
<dbReference type="InterPro" id="IPR053209">
    <property type="entry name" value="Gramillin-biosynth_MTr"/>
</dbReference>
<proteinExistence type="predicted"/>
<organism evidence="1 2">
    <name type="scientific">Folsomia candida</name>
    <name type="common">Springtail</name>
    <dbReference type="NCBI Taxonomy" id="158441"/>
    <lineage>
        <taxon>Eukaryota</taxon>
        <taxon>Metazoa</taxon>
        <taxon>Ecdysozoa</taxon>
        <taxon>Arthropoda</taxon>
        <taxon>Hexapoda</taxon>
        <taxon>Collembola</taxon>
        <taxon>Entomobryomorpha</taxon>
        <taxon>Isotomoidea</taxon>
        <taxon>Isotomidae</taxon>
        <taxon>Proisotominae</taxon>
        <taxon>Folsomia</taxon>
    </lineage>
</organism>
<dbReference type="SUPFAM" id="SSF48452">
    <property type="entry name" value="TPR-like"/>
    <property type="match status" value="1"/>
</dbReference>
<evidence type="ECO:0000313" key="1">
    <source>
        <dbReference type="EMBL" id="OXA54196.1"/>
    </source>
</evidence>
<name>A0A226EBY1_FOLCA</name>
<dbReference type="PANTHER" id="PTHR47643">
    <property type="entry name" value="TPR DOMAIN PROTEIN (AFU_ORTHOLOGUE AFUA_5G12710)"/>
    <property type="match status" value="1"/>
</dbReference>
<dbReference type="EMBL" id="LNIX01000005">
    <property type="protein sequence ID" value="OXA54196.1"/>
    <property type="molecule type" value="Genomic_DNA"/>
</dbReference>
<dbReference type="OrthoDB" id="10030990at2759"/>
<keyword evidence="2" id="KW-1185">Reference proteome</keyword>
<dbReference type="InterPro" id="IPR011990">
    <property type="entry name" value="TPR-like_helical_dom_sf"/>
</dbReference>
<evidence type="ECO:0000313" key="2">
    <source>
        <dbReference type="Proteomes" id="UP000198287"/>
    </source>
</evidence>
<dbReference type="Gene3D" id="1.25.40.10">
    <property type="entry name" value="Tetratricopeptide repeat domain"/>
    <property type="match status" value="1"/>
</dbReference>
<dbReference type="Gene3D" id="2.170.270.10">
    <property type="entry name" value="SET domain"/>
    <property type="match status" value="1"/>
</dbReference>
<gene>
    <name evidence="1" type="ORF">Fcan01_11563</name>
</gene>
<protein>
    <submittedName>
        <fullName evidence="1">Zinc finger CCCH domain-containing protein 7A</fullName>
    </submittedName>
</protein>